<gene>
    <name evidence="1" type="ordered locus">YpsIP31758_1655</name>
</gene>
<organism evidence="1 2">
    <name type="scientific">Yersinia pseudotuberculosis serotype O:1b (strain IP 31758)</name>
    <dbReference type="NCBI Taxonomy" id="349747"/>
    <lineage>
        <taxon>Bacteria</taxon>
        <taxon>Pseudomonadati</taxon>
        <taxon>Pseudomonadota</taxon>
        <taxon>Gammaproteobacteria</taxon>
        <taxon>Enterobacterales</taxon>
        <taxon>Yersiniaceae</taxon>
        <taxon>Yersinia</taxon>
    </lineage>
</organism>
<evidence type="ECO:0000313" key="1">
    <source>
        <dbReference type="EMBL" id="ABS47686.1"/>
    </source>
</evidence>
<evidence type="ECO:0000313" key="2">
    <source>
        <dbReference type="Proteomes" id="UP000002412"/>
    </source>
</evidence>
<proteinExistence type="predicted"/>
<dbReference type="Proteomes" id="UP000002412">
    <property type="component" value="Chromosome"/>
</dbReference>
<reference evidence="1 2" key="1">
    <citation type="journal article" date="2007" name="PLoS Genet.">
        <title>The complete genome sequence of Yersinia pseudotuberculosis IP31758, the causative agent of Far East scarlet-like fever.</title>
        <authorList>
            <person name="Eppinger M."/>
            <person name="Rosovitz M.J."/>
            <person name="Fricke W.F."/>
            <person name="Rasko D.A."/>
            <person name="Kokorina G."/>
            <person name="Fayolle C."/>
            <person name="Lindler L.E."/>
            <person name="Carniel E."/>
            <person name="Ravel J."/>
        </authorList>
    </citation>
    <scope>NUCLEOTIDE SEQUENCE [LARGE SCALE GENOMIC DNA]</scope>
    <source>
        <strain evidence="1 2">IP 31758</strain>
    </source>
</reference>
<name>A0A0U1QYA4_YERP3</name>
<sequence>MLLKLFSIGANSLIKQQINYFLLTNPVFSPIEFNPLAFG</sequence>
<dbReference type="KEGG" id="ypi:YpsIP31758_1655"/>
<dbReference type="HOGENOM" id="CLU_3319655_0_0_6"/>
<dbReference type="AlphaFoldDB" id="A0A0U1QYA4"/>
<accession>A0A0U1QYA4</accession>
<protein>
    <submittedName>
        <fullName evidence="1">Uncharacterized protein</fullName>
    </submittedName>
</protein>
<dbReference type="EMBL" id="CP000720">
    <property type="protein sequence ID" value="ABS47686.1"/>
    <property type="molecule type" value="Genomic_DNA"/>
</dbReference>